<dbReference type="SUPFAM" id="SSF103481">
    <property type="entry name" value="Multidrug resistance efflux transporter EmrE"/>
    <property type="match status" value="1"/>
</dbReference>
<dbReference type="InterPro" id="IPR037185">
    <property type="entry name" value="EmrE-like"/>
</dbReference>
<protein>
    <recommendedName>
        <fullName evidence="2">EamA domain-containing protein</fullName>
    </recommendedName>
</protein>
<dbReference type="AlphaFoldDB" id="X1TD69"/>
<name>X1TD69_9ZZZZ</name>
<reference evidence="1" key="1">
    <citation type="journal article" date="2014" name="Front. Microbiol.">
        <title>High frequency of phylogenetically diverse reductive dehalogenase-homologous genes in deep subseafloor sedimentary metagenomes.</title>
        <authorList>
            <person name="Kawai M."/>
            <person name="Futagami T."/>
            <person name="Toyoda A."/>
            <person name="Takaki Y."/>
            <person name="Nishi S."/>
            <person name="Hori S."/>
            <person name="Arai W."/>
            <person name="Tsubouchi T."/>
            <person name="Morono Y."/>
            <person name="Uchiyama I."/>
            <person name="Ito T."/>
            <person name="Fujiyama A."/>
            <person name="Inagaki F."/>
            <person name="Takami H."/>
        </authorList>
    </citation>
    <scope>NUCLEOTIDE SEQUENCE</scope>
    <source>
        <strain evidence="1">Expedition CK06-06</strain>
    </source>
</reference>
<evidence type="ECO:0000313" key="1">
    <source>
        <dbReference type="EMBL" id="GAI85520.1"/>
    </source>
</evidence>
<accession>X1TD69</accession>
<sequence length="37" mass="3973">PLTVLGGIVFLKERERVWQKILGGILAVIGVILVKGS</sequence>
<organism evidence="1">
    <name type="scientific">marine sediment metagenome</name>
    <dbReference type="NCBI Taxonomy" id="412755"/>
    <lineage>
        <taxon>unclassified sequences</taxon>
        <taxon>metagenomes</taxon>
        <taxon>ecological metagenomes</taxon>
    </lineage>
</organism>
<gene>
    <name evidence="1" type="ORF">S12H4_19713</name>
</gene>
<evidence type="ECO:0008006" key="2">
    <source>
        <dbReference type="Google" id="ProtNLM"/>
    </source>
</evidence>
<feature type="non-terminal residue" evidence="1">
    <location>
        <position position="1"/>
    </location>
</feature>
<comment type="caution">
    <text evidence="1">The sequence shown here is derived from an EMBL/GenBank/DDBJ whole genome shotgun (WGS) entry which is preliminary data.</text>
</comment>
<dbReference type="EMBL" id="BARW01009891">
    <property type="protein sequence ID" value="GAI85520.1"/>
    <property type="molecule type" value="Genomic_DNA"/>
</dbReference>
<proteinExistence type="predicted"/>